<dbReference type="CDD" id="cd12797">
    <property type="entry name" value="M23_peptidase"/>
    <property type="match status" value="1"/>
</dbReference>
<dbReference type="PANTHER" id="PTHR21666">
    <property type="entry name" value="PEPTIDASE-RELATED"/>
    <property type="match status" value="1"/>
</dbReference>
<dbReference type="Proteomes" id="UP000199087">
    <property type="component" value="Unassembled WGS sequence"/>
</dbReference>
<evidence type="ECO:0000256" key="2">
    <source>
        <dbReference type="SAM" id="Phobius"/>
    </source>
</evidence>
<sequence length="261" mass="29438">MARSTADEIRRRIAKRKRDKGASSQTKPEHYIEWPGDDEQYGFHHFPSDKEDGPDGHPLFKKEVFFFKILASILLFLAVAILFRNHSATFNPARSFVTNQMENDFKFAAVSKWYEDQFGKPLTLLPFTEQDKPGTKTVVQKEYAVPASGRILENFEKNGQGIMIETGKGAPVKAMKEGVVTFVGVKDGLGKTIVIQHSDKSESWYGNLADIKVSLYDNVKKEQVVGTVSDSTGTDKSKGKYYFAIKKGDQFINPIQVIRFE</sequence>
<feature type="transmembrane region" description="Helical" evidence="2">
    <location>
        <begin position="65"/>
        <end position="83"/>
    </location>
</feature>
<evidence type="ECO:0000256" key="1">
    <source>
        <dbReference type="SAM" id="MobiDB-lite"/>
    </source>
</evidence>
<dbReference type="GO" id="GO:0004222">
    <property type="term" value="F:metalloendopeptidase activity"/>
    <property type="evidence" value="ECO:0007669"/>
    <property type="project" value="TreeGrafter"/>
</dbReference>
<dbReference type="InterPro" id="IPR016047">
    <property type="entry name" value="M23ase_b-sheet_dom"/>
</dbReference>
<keyword evidence="5" id="KW-1185">Reference proteome</keyword>
<name>A0A0U1P217_9BACI</name>
<dbReference type="SUPFAM" id="SSF51261">
    <property type="entry name" value="Duplicated hybrid motif"/>
    <property type="match status" value="1"/>
</dbReference>
<evidence type="ECO:0000313" key="4">
    <source>
        <dbReference type="EMBL" id="CRK84295.1"/>
    </source>
</evidence>
<dbReference type="InterPro" id="IPR050570">
    <property type="entry name" value="Cell_wall_metabolism_enzyme"/>
</dbReference>
<dbReference type="AlphaFoldDB" id="A0A0U1P217"/>
<feature type="compositionally biased region" description="Basic and acidic residues" evidence="1">
    <location>
        <begin position="1"/>
        <end position="11"/>
    </location>
</feature>
<dbReference type="Pfam" id="PF01551">
    <property type="entry name" value="Peptidase_M23"/>
    <property type="match status" value="1"/>
</dbReference>
<keyword evidence="2" id="KW-0812">Transmembrane</keyword>
<evidence type="ECO:0000313" key="5">
    <source>
        <dbReference type="Proteomes" id="UP000199087"/>
    </source>
</evidence>
<feature type="domain" description="M23ase beta-sheet core" evidence="3">
    <location>
        <begin position="160"/>
        <end position="254"/>
    </location>
</feature>
<dbReference type="Gene3D" id="2.70.70.10">
    <property type="entry name" value="Glucose Permease (Domain IIA)"/>
    <property type="match status" value="1"/>
</dbReference>
<keyword evidence="2" id="KW-1133">Transmembrane helix</keyword>
<accession>A0A0U1P217</accession>
<dbReference type="EMBL" id="CVRB01000004">
    <property type="protein sequence ID" value="CRK84295.1"/>
    <property type="molecule type" value="Genomic_DNA"/>
</dbReference>
<reference evidence="5" key="1">
    <citation type="submission" date="2015-05" db="EMBL/GenBank/DDBJ databases">
        <authorList>
            <person name="Urmite Genomes"/>
        </authorList>
    </citation>
    <scope>NUCLEOTIDE SEQUENCE [LARGE SCALE GENOMIC DNA]</scope>
    <source>
        <strain evidence="5">LF1</strain>
    </source>
</reference>
<dbReference type="OrthoDB" id="2986589at2"/>
<proteinExistence type="predicted"/>
<evidence type="ECO:0000259" key="3">
    <source>
        <dbReference type="Pfam" id="PF01551"/>
    </source>
</evidence>
<gene>
    <name evidence="4" type="primary">spoIVFA</name>
    <name evidence="4" type="ORF">BN000_04301</name>
</gene>
<dbReference type="RefSeq" id="WP_090637829.1">
    <property type="nucleotide sequence ID" value="NZ_CVRB01000004.1"/>
</dbReference>
<organism evidence="4 5">
    <name type="scientific">Neobacillus massiliamazoniensis</name>
    <dbReference type="NCBI Taxonomy" id="1499688"/>
    <lineage>
        <taxon>Bacteria</taxon>
        <taxon>Bacillati</taxon>
        <taxon>Bacillota</taxon>
        <taxon>Bacilli</taxon>
        <taxon>Bacillales</taxon>
        <taxon>Bacillaceae</taxon>
        <taxon>Neobacillus</taxon>
    </lineage>
</organism>
<dbReference type="InterPro" id="IPR011055">
    <property type="entry name" value="Dup_hybrid_motif"/>
</dbReference>
<protein>
    <submittedName>
        <fullName evidence="4">Stage IV sporulation protein FA</fullName>
    </submittedName>
</protein>
<feature type="region of interest" description="Disordered" evidence="1">
    <location>
        <begin position="1"/>
        <end position="34"/>
    </location>
</feature>
<keyword evidence="2" id="KW-0472">Membrane</keyword>
<dbReference type="PANTHER" id="PTHR21666:SF274">
    <property type="entry name" value="STAGE IV SPORULATION PROTEIN FA"/>
    <property type="match status" value="1"/>
</dbReference>
<dbReference type="STRING" id="1499688.BN000_04301"/>